<sequence>MNPHTTSAEPTAPVGRPHEPGSEPEGQRGQPADEDEPLSMLLKGEWDGQSTSSDANEEGPPGAGEEVHSTSHNPGGHAKPSMLKQEPPSTEEAPAPLSMPLEGEQGDPEASGHINGEAMAAHSSSDGTPATTAADPWQQTQQG</sequence>
<dbReference type="AlphaFoldDB" id="A0A0D0D6G6"/>
<keyword evidence="3" id="KW-1185">Reference proteome</keyword>
<evidence type="ECO:0000313" key="2">
    <source>
        <dbReference type="EMBL" id="KIK75739.1"/>
    </source>
</evidence>
<proteinExistence type="predicted"/>
<organism evidence="2 3">
    <name type="scientific">Paxillus rubicundulus Ve08.2h10</name>
    <dbReference type="NCBI Taxonomy" id="930991"/>
    <lineage>
        <taxon>Eukaryota</taxon>
        <taxon>Fungi</taxon>
        <taxon>Dikarya</taxon>
        <taxon>Basidiomycota</taxon>
        <taxon>Agaricomycotina</taxon>
        <taxon>Agaricomycetes</taxon>
        <taxon>Agaricomycetidae</taxon>
        <taxon>Boletales</taxon>
        <taxon>Paxilineae</taxon>
        <taxon>Paxillaceae</taxon>
        <taxon>Paxillus</taxon>
    </lineage>
</organism>
<dbReference type="EMBL" id="KN827902">
    <property type="protein sequence ID" value="KIK75739.1"/>
    <property type="molecule type" value="Genomic_DNA"/>
</dbReference>
<gene>
    <name evidence="2" type="ORF">PAXRUDRAFT_18740</name>
</gene>
<protein>
    <submittedName>
        <fullName evidence="2">Uncharacterized protein</fullName>
    </submittedName>
</protein>
<evidence type="ECO:0000313" key="3">
    <source>
        <dbReference type="Proteomes" id="UP000054538"/>
    </source>
</evidence>
<feature type="compositionally biased region" description="Polar residues" evidence="1">
    <location>
        <begin position="122"/>
        <end position="143"/>
    </location>
</feature>
<feature type="region of interest" description="Disordered" evidence="1">
    <location>
        <begin position="1"/>
        <end position="143"/>
    </location>
</feature>
<evidence type="ECO:0000256" key="1">
    <source>
        <dbReference type="SAM" id="MobiDB-lite"/>
    </source>
</evidence>
<dbReference type="InParanoid" id="A0A0D0D6G6"/>
<accession>A0A0D0D6G6</accession>
<reference evidence="3" key="2">
    <citation type="submission" date="2015-01" db="EMBL/GenBank/DDBJ databases">
        <title>Evolutionary Origins and Diversification of the Mycorrhizal Mutualists.</title>
        <authorList>
            <consortium name="DOE Joint Genome Institute"/>
            <consortium name="Mycorrhizal Genomics Consortium"/>
            <person name="Kohler A."/>
            <person name="Kuo A."/>
            <person name="Nagy L.G."/>
            <person name="Floudas D."/>
            <person name="Copeland A."/>
            <person name="Barry K.W."/>
            <person name="Cichocki N."/>
            <person name="Veneault-Fourrey C."/>
            <person name="LaButti K."/>
            <person name="Lindquist E.A."/>
            <person name="Lipzen A."/>
            <person name="Lundell T."/>
            <person name="Morin E."/>
            <person name="Murat C."/>
            <person name="Riley R."/>
            <person name="Ohm R."/>
            <person name="Sun H."/>
            <person name="Tunlid A."/>
            <person name="Henrissat B."/>
            <person name="Grigoriev I.V."/>
            <person name="Hibbett D.S."/>
            <person name="Martin F."/>
        </authorList>
    </citation>
    <scope>NUCLEOTIDE SEQUENCE [LARGE SCALE GENOMIC DNA]</scope>
    <source>
        <strain evidence="3">Ve08.2h10</strain>
    </source>
</reference>
<dbReference type="Proteomes" id="UP000054538">
    <property type="component" value="Unassembled WGS sequence"/>
</dbReference>
<reference evidence="2 3" key="1">
    <citation type="submission" date="2014-04" db="EMBL/GenBank/DDBJ databases">
        <authorList>
            <consortium name="DOE Joint Genome Institute"/>
            <person name="Kuo A."/>
            <person name="Kohler A."/>
            <person name="Jargeat P."/>
            <person name="Nagy L.G."/>
            <person name="Floudas D."/>
            <person name="Copeland A."/>
            <person name="Barry K.W."/>
            <person name="Cichocki N."/>
            <person name="Veneault-Fourrey C."/>
            <person name="LaButti K."/>
            <person name="Lindquist E.A."/>
            <person name="Lipzen A."/>
            <person name="Lundell T."/>
            <person name="Morin E."/>
            <person name="Murat C."/>
            <person name="Sun H."/>
            <person name="Tunlid A."/>
            <person name="Henrissat B."/>
            <person name="Grigoriev I.V."/>
            <person name="Hibbett D.S."/>
            <person name="Martin F."/>
            <person name="Nordberg H.P."/>
            <person name="Cantor M.N."/>
            <person name="Hua S.X."/>
        </authorList>
    </citation>
    <scope>NUCLEOTIDE SEQUENCE [LARGE SCALE GENOMIC DNA]</scope>
    <source>
        <strain evidence="2 3">Ve08.2h10</strain>
    </source>
</reference>
<dbReference type="HOGENOM" id="CLU_1806821_0_0_1"/>
<name>A0A0D0D6G6_9AGAM</name>